<keyword evidence="3" id="KW-1185">Reference proteome</keyword>
<dbReference type="InterPro" id="IPR012479">
    <property type="entry name" value="SAP30BP"/>
</dbReference>
<dbReference type="PANTHER" id="PTHR13464">
    <property type="entry name" value="TRANSCRIPTIONAL REGULATOR PROTEIN HCNGP"/>
    <property type="match status" value="1"/>
</dbReference>
<dbReference type="GO" id="GO:0005634">
    <property type="term" value="C:nucleus"/>
    <property type="evidence" value="ECO:0007669"/>
    <property type="project" value="TreeGrafter"/>
</dbReference>
<evidence type="ECO:0000313" key="3">
    <source>
        <dbReference type="Proteomes" id="UP001454036"/>
    </source>
</evidence>
<dbReference type="AlphaFoldDB" id="A0AAV3NHC3"/>
<comment type="caution">
    <text evidence="2">The sequence shown here is derived from an EMBL/GenBank/DDBJ whole genome shotgun (WGS) entry which is preliminary data.</text>
</comment>
<dbReference type="EMBL" id="BAABME010014923">
    <property type="protein sequence ID" value="GAA0138328.1"/>
    <property type="molecule type" value="Genomic_DNA"/>
</dbReference>
<organism evidence="2 3">
    <name type="scientific">Lithospermum erythrorhizon</name>
    <name type="common">Purple gromwell</name>
    <name type="synonym">Lithospermum officinale var. erythrorhizon</name>
    <dbReference type="NCBI Taxonomy" id="34254"/>
    <lineage>
        <taxon>Eukaryota</taxon>
        <taxon>Viridiplantae</taxon>
        <taxon>Streptophyta</taxon>
        <taxon>Embryophyta</taxon>
        <taxon>Tracheophyta</taxon>
        <taxon>Spermatophyta</taxon>
        <taxon>Magnoliopsida</taxon>
        <taxon>eudicotyledons</taxon>
        <taxon>Gunneridae</taxon>
        <taxon>Pentapetalae</taxon>
        <taxon>asterids</taxon>
        <taxon>lamiids</taxon>
        <taxon>Boraginales</taxon>
        <taxon>Boraginaceae</taxon>
        <taxon>Boraginoideae</taxon>
        <taxon>Lithospermeae</taxon>
        <taxon>Lithospermum</taxon>
    </lineage>
</organism>
<keyword evidence="2" id="KW-0238">DNA-binding</keyword>
<dbReference type="PANTHER" id="PTHR13464:SF0">
    <property type="entry name" value="SAP30-BINDING PROTEIN"/>
    <property type="match status" value="1"/>
</dbReference>
<name>A0AAV3NHC3_LITER</name>
<gene>
    <name evidence="2" type="ORF">LIER_34920</name>
</gene>
<evidence type="ECO:0000256" key="1">
    <source>
        <dbReference type="SAM" id="MobiDB-lite"/>
    </source>
</evidence>
<evidence type="ECO:0000313" key="2">
    <source>
        <dbReference type="EMBL" id="GAA0138328.1"/>
    </source>
</evidence>
<protein>
    <submittedName>
        <fullName evidence="2">DNA-binding transcription factor</fullName>
    </submittedName>
</protein>
<reference evidence="2 3" key="1">
    <citation type="submission" date="2024-01" db="EMBL/GenBank/DDBJ databases">
        <title>The complete chloroplast genome sequence of Lithospermum erythrorhizon: insights into the phylogenetic relationship among Boraginaceae species and the maternal lineages of purple gromwells.</title>
        <authorList>
            <person name="Okada T."/>
            <person name="Watanabe K."/>
        </authorList>
    </citation>
    <scope>NUCLEOTIDE SEQUENCE [LARGE SCALE GENOMIC DNA]</scope>
</reference>
<dbReference type="Pfam" id="PF07818">
    <property type="entry name" value="HCNGP"/>
    <property type="match status" value="1"/>
</dbReference>
<sequence length="327" mass="36445">MASSKKQLEGIALLSIYADDEDDDIEAEEAEVFSTGLITYAEELQVDTGELHERTSPQAIRPSPNMQASPPRSSDRNDLQEPNAIVVESGPMEIAERIILTSGEAKESDPVINFLPPPPMEKCSEELQVEFENYLNLRRSGRSYNADIRKKKGYRNPDFLLHTVTYQDIDQIGSCFIKDVFDPHGYDESDFYDSLEADMTHEMETREQERKKSQKLDFISVGSRLGTVIPTPKLNLPIPAANLPRAAADGSRDGRANKKSKWDKVDGEAKSRLPSGVQDAVSVVLRNVTYAGSGYSAFASCFTKLFGAYNKEKFQLEAFLGNLFIIS</sequence>
<dbReference type="GO" id="GO:0006355">
    <property type="term" value="P:regulation of DNA-templated transcription"/>
    <property type="evidence" value="ECO:0007669"/>
    <property type="project" value="InterPro"/>
</dbReference>
<feature type="region of interest" description="Disordered" evidence="1">
    <location>
        <begin position="44"/>
        <end position="82"/>
    </location>
</feature>
<accession>A0AAV3NHC3</accession>
<dbReference type="GO" id="GO:0003677">
    <property type="term" value="F:DNA binding"/>
    <property type="evidence" value="ECO:0007669"/>
    <property type="project" value="UniProtKB-KW"/>
</dbReference>
<dbReference type="Proteomes" id="UP001454036">
    <property type="component" value="Unassembled WGS sequence"/>
</dbReference>
<proteinExistence type="predicted"/>
<feature type="region of interest" description="Disordered" evidence="1">
    <location>
        <begin position="245"/>
        <end position="270"/>
    </location>
</feature>
<feature type="compositionally biased region" description="Basic and acidic residues" evidence="1">
    <location>
        <begin position="250"/>
        <end position="270"/>
    </location>
</feature>